<keyword evidence="3" id="KW-1185">Reference proteome</keyword>
<comment type="caution">
    <text evidence="2">The sequence shown here is derived from an EMBL/GenBank/DDBJ whole genome shotgun (WGS) entry which is preliminary data.</text>
</comment>
<name>A0A7W3SZ08_9BACL</name>
<gene>
    <name evidence="2" type="ORF">FHR92_005386</name>
</gene>
<evidence type="ECO:0000313" key="3">
    <source>
        <dbReference type="Proteomes" id="UP000567067"/>
    </source>
</evidence>
<protein>
    <recommendedName>
        <fullName evidence="1">Group II intron maturase-specific domain-containing protein</fullName>
    </recommendedName>
</protein>
<feature type="domain" description="Group II intron maturase-specific" evidence="1">
    <location>
        <begin position="50"/>
        <end position="126"/>
    </location>
</feature>
<sequence length="144" mass="17130">MNKEKSRLINLWGEKQGFDFLGMHHRKIPKKLKGNKTVSILRSFPSKKAMKGMRQKVKEATEPRNRLFWAMNKVVEELNPKIQGWKNYYGLDTFADLFLNKIDWYIRKRLTLFWNKKHNRRNKHSKSRQAAMTAQLAGLKKLVS</sequence>
<organism evidence="2 3">
    <name type="scientific">Fontibacillus solani</name>
    <dbReference type="NCBI Taxonomy" id="1572857"/>
    <lineage>
        <taxon>Bacteria</taxon>
        <taxon>Bacillati</taxon>
        <taxon>Bacillota</taxon>
        <taxon>Bacilli</taxon>
        <taxon>Bacillales</taxon>
        <taxon>Paenibacillaceae</taxon>
        <taxon>Fontibacillus</taxon>
    </lineage>
</organism>
<reference evidence="2 3" key="1">
    <citation type="submission" date="2020-08" db="EMBL/GenBank/DDBJ databases">
        <title>Genomic Encyclopedia of Type Strains, Phase III (KMG-III): the genomes of soil and plant-associated and newly described type strains.</title>
        <authorList>
            <person name="Whitman W."/>
        </authorList>
    </citation>
    <scope>NUCLEOTIDE SEQUENCE [LARGE SCALE GENOMIC DNA]</scope>
    <source>
        <strain evidence="2 3">CECT 8693</strain>
    </source>
</reference>
<proteinExistence type="predicted"/>
<dbReference type="Proteomes" id="UP000567067">
    <property type="component" value="Unassembled WGS sequence"/>
</dbReference>
<accession>A0A7W3SZ08</accession>
<evidence type="ECO:0000313" key="2">
    <source>
        <dbReference type="EMBL" id="MBA9088841.1"/>
    </source>
</evidence>
<evidence type="ECO:0000259" key="1">
    <source>
        <dbReference type="Pfam" id="PF08388"/>
    </source>
</evidence>
<dbReference type="AlphaFoldDB" id="A0A7W3SZ08"/>
<dbReference type="EMBL" id="JACJIP010000076">
    <property type="protein sequence ID" value="MBA9088841.1"/>
    <property type="molecule type" value="Genomic_DNA"/>
</dbReference>
<dbReference type="InterPro" id="IPR013597">
    <property type="entry name" value="Mat_intron_G2"/>
</dbReference>
<dbReference type="Pfam" id="PF08388">
    <property type="entry name" value="GIIM"/>
    <property type="match status" value="1"/>
</dbReference>